<dbReference type="InterPro" id="IPR040523">
    <property type="entry name" value="AsnC_trans_reg2"/>
</dbReference>
<keyword evidence="1" id="KW-0456">Lyase</keyword>
<keyword evidence="8" id="KW-0238">DNA-binding</keyword>
<evidence type="ECO:0000256" key="2">
    <source>
        <dbReference type="ARBA" id="ARBA00023444"/>
    </source>
</evidence>
<gene>
    <name evidence="8" type="ORF">BCF55_1127</name>
</gene>
<keyword evidence="9" id="KW-1185">Reference proteome</keyword>
<evidence type="ECO:0000313" key="9">
    <source>
        <dbReference type="Proteomes" id="UP000267841"/>
    </source>
</evidence>
<dbReference type="SUPFAM" id="SSF46785">
    <property type="entry name" value="Winged helix' DNA-binding domain"/>
    <property type="match status" value="1"/>
</dbReference>
<dbReference type="InterPro" id="IPR053953">
    <property type="entry name" value="NirdL-like_HTH"/>
</dbReference>
<dbReference type="EMBL" id="RCCJ01000001">
    <property type="protein sequence ID" value="RLJ70843.1"/>
    <property type="molecule type" value="Genomic_DNA"/>
</dbReference>
<evidence type="ECO:0000313" key="8">
    <source>
        <dbReference type="EMBL" id="RLJ70843.1"/>
    </source>
</evidence>
<evidence type="ECO:0000259" key="7">
    <source>
        <dbReference type="Pfam" id="PF22451"/>
    </source>
</evidence>
<dbReference type="Pfam" id="PF17805">
    <property type="entry name" value="AsnC_trans_reg2"/>
    <property type="match status" value="2"/>
</dbReference>
<evidence type="ECO:0000256" key="5">
    <source>
        <dbReference type="ARBA" id="ARBA00048470"/>
    </source>
</evidence>
<comment type="pathway">
    <text evidence="2">Porphyrin-containing compound metabolism.</text>
</comment>
<dbReference type="EC" id="4.1.1.111" evidence="4"/>
<reference evidence="8 9" key="1">
    <citation type="submission" date="2018-10" db="EMBL/GenBank/DDBJ databases">
        <title>Genomic Encyclopedia of Archaeal and Bacterial Type Strains, Phase II (KMG-II): from individual species to whole genera.</title>
        <authorList>
            <person name="Goeker M."/>
        </authorList>
    </citation>
    <scope>NUCLEOTIDE SEQUENCE [LARGE SCALE GENOMIC DNA]</scope>
    <source>
        <strain evidence="8 9">DSM 16510</strain>
    </source>
</reference>
<dbReference type="GO" id="GO:0003677">
    <property type="term" value="F:DNA binding"/>
    <property type="evidence" value="ECO:0007669"/>
    <property type="project" value="UniProtKB-KW"/>
</dbReference>
<organism evidence="8 9">
    <name type="scientific">Hydrogenivirga caldilitoris</name>
    <dbReference type="NCBI Taxonomy" id="246264"/>
    <lineage>
        <taxon>Bacteria</taxon>
        <taxon>Pseudomonadati</taxon>
        <taxon>Aquificota</taxon>
        <taxon>Aquificia</taxon>
        <taxon>Aquificales</taxon>
        <taxon>Aquificaceae</taxon>
        <taxon>Hydrogenivirga</taxon>
    </lineage>
</organism>
<comment type="catalytic activity">
    <reaction evidence="5">
        <text>siroheme + 2 H(+) = 12,18-didecarboxysiroheme + 2 CO2</text>
        <dbReference type="Rhea" id="RHEA:19093"/>
        <dbReference type="ChEBI" id="CHEBI:15378"/>
        <dbReference type="ChEBI" id="CHEBI:16526"/>
        <dbReference type="ChEBI" id="CHEBI:60052"/>
        <dbReference type="ChEBI" id="CHEBI:140497"/>
        <dbReference type="EC" id="4.1.1.111"/>
    </reaction>
</comment>
<evidence type="ECO:0000259" key="6">
    <source>
        <dbReference type="Pfam" id="PF17805"/>
    </source>
</evidence>
<proteinExistence type="inferred from homology"/>
<dbReference type="Gene3D" id="3.30.70.3460">
    <property type="match status" value="1"/>
</dbReference>
<dbReference type="Proteomes" id="UP000267841">
    <property type="component" value="Unassembled WGS sequence"/>
</dbReference>
<evidence type="ECO:0000256" key="3">
    <source>
        <dbReference type="ARBA" id="ARBA00023457"/>
    </source>
</evidence>
<sequence length="336" mass="39202">MLREELLKEIQSNIPIVSRPFKYLGERLGVDEGEVIKAVKSLKEEGIIRQVSPIYDTKAAGYDSSLVAFKVPRDRILEVAKLVNTHPGVSHNYEREHDFNLWFTLAVPPDGEMSLEETVSLLAKLGKVEGYVVLRTLKTYKIGVKLDYKELTEREEVKIQDRKKTQLTELEKEVIRVSQKDIPLVEAPFAELAKTLGVTEEEFLQTLRVLQNKGVMRRFSAILFHRRAGFRANGMAVWRVPEDRIDQIGIHLASYKSVSHCYWRTTNQHWSYNLFSMIHGKTKEEVLSFVEKVGEEVGIYDRETLFSTREFKKRRVELFSEEFYEWEREKLSLHTY</sequence>
<dbReference type="PANTHER" id="PTHR43413:SF1">
    <property type="entry name" value="SIROHEME DECARBOXYLASE NIRL SUBUNIT"/>
    <property type="match status" value="1"/>
</dbReference>
<protein>
    <recommendedName>
        <fullName evidence="4">siroheme decarboxylase</fullName>
        <ecNumber evidence="4">4.1.1.111</ecNumber>
    </recommendedName>
</protein>
<dbReference type="OrthoDB" id="9806536at2"/>
<evidence type="ECO:0000256" key="4">
    <source>
        <dbReference type="ARBA" id="ARBA00023471"/>
    </source>
</evidence>
<dbReference type="RefSeq" id="WP_121011201.1">
    <property type="nucleotide sequence ID" value="NZ_RCCJ01000001.1"/>
</dbReference>
<feature type="domain" description="Siroheme decarboxylase NirL-like HTH" evidence="7">
    <location>
        <begin position="5"/>
        <end position="49"/>
    </location>
</feature>
<dbReference type="InterPro" id="IPR036390">
    <property type="entry name" value="WH_DNA-bd_sf"/>
</dbReference>
<accession>A0A497XVL6</accession>
<feature type="domain" description="Siroheme decarboxylase AsnC-like ligand binding" evidence="6">
    <location>
        <begin position="60"/>
        <end position="141"/>
    </location>
</feature>
<dbReference type="InterPro" id="IPR050684">
    <property type="entry name" value="HTH-Siroheme_Decarb"/>
</dbReference>
<comment type="caution">
    <text evidence="8">The sequence shown here is derived from an EMBL/GenBank/DDBJ whole genome shotgun (WGS) entry which is preliminary data.</text>
</comment>
<dbReference type="GO" id="GO:0016829">
    <property type="term" value="F:lyase activity"/>
    <property type="evidence" value="ECO:0007669"/>
    <property type="project" value="UniProtKB-KW"/>
</dbReference>
<evidence type="ECO:0000256" key="1">
    <source>
        <dbReference type="ARBA" id="ARBA00023239"/>
    </source>
</evidence>
<feature type="domain" description="Siroheme decarboxylase AsnC-like ligand binding" evidence="6">
    <location>
        <begin position="227"/>
        <end position="312"/>
    </location>
</feature>
<dbReference type="Pfam" id="PF22451">
    <property type="entry name" value="NirdL-like_HTH"/>
    <property type="match status" value="2"/>
</dbReference>
<dbReference type="PANTHER" id="PTHR43413">
    <property type="entry name" value="TRANSCRIPTIONAL REGULATOR, ASNC FAMILY"/>
    <property type="match status" value="1"/>
</dbReference>
<dbReference type="Gene3D" id="1.10.10.2890">
    <property type="match status" value="1"/>
</dbReference>
<dbReference type="AlphaFoldDB" id="A0A497XVL6"/>
<name>A0A497XVL6_9AQUI</name>
<feature type="domain" description="Siroheme decarboxylase NirL-like HTH" evidence="7">
    <location>
        <begin position="171"/>
        <end position="217"/>
    </location>
</feature>
<comment type="similarity">
    <text evidence="3">Belongs to the Ahb/Nir family.</text>
</comment>